<dbReference type="Gene3D" id="1.10.287.130">
    <property type="match status" value="1"/>
</dbReference>
<evidence type="ECO:0000313" key="7">
    <source>
        <dbReference type="Proteomes" id="UP000256845"/>
    </source>
</evidence>
<comment type="similarity">
    <text evidence="1">Belongs to the short-chain fatty acyl-CoA assimilation regulator (ScfR) family.</text>
</comment>
<dbReference type="GO" id="GO:0005829">
    <property type="term" value="C:cytosol"/>
    <property type="evidence" value="ECO:0007669"/>
    <property type="project" value="TreeGrafter"/>
</dbReference>
<evidence type="ECO:0000259" key="5">
    <source>
        <dbReference type="PROSITE" id="PS50943"/>
    </source>
</evidence>
<keyword evidence="7" id="KW-1185">Reference proteome</keyword>
<dbReference type="SMART" id="SM00530">
    <property type="entry name" value="HTH_XRE"/>
    <property type="match status" value="1"/>
</dbReference>
<organism evidence="6 7">
    <name type="scientific">Aestuariispira insulae</name>
    <dbReference type="NCBI Taxonomy" id="1461337"/>
    <lineage>
        <taxon>Bacteria</taxon>
        <taxon>Pseudomonadati</taxon>
        <taxon>Pseudomonadota</taxon>
        <taxon>Alphaproteobacteria</taxon>
        <taxon>Rhodospirillales</taxon>
        <taxon>Kiloniellaceae</taxon>
        <taxon>Aestuariispira</taxon>
    </lineage>
</organism>
<dbReference type="PROSITE" id="PS50943">
    <property type="entry name" value="HTH_CROC1"/>
    <property type="match status" value="1"/>
</dbReference>
<feature type="domain" description="HTH cro/C1-type" evidence="5">
    <location>
        <begin position="11"/>
        <end position="65"/>
    </location>
</feature>
<dbReference type="AlphaFoldDB" id="A0A3D9HKT7"/>
<dbReference type="Pfam" id="PF09856">
    <property type="entry name" value="ScfRs"/>
    <property type="match status" value="1"/>
</dbReference>
<evidence type="ECO:0000256" key="4">
    <source>
        <dbReference type="ARBA" id="ARBA00023163"/>
    </source>
</evidence>
<dbReference type="GO" id="GO:0003677">
    <property type="term" value="F:DNA binding"/>
    <property type="evidence" value="ECO:0007669"/>
    <property type="project" value="UniProtKB-KW"/>
</dbReference>
<reference evidence="6 7" key="1">
    <citation type="submission" date="2018-07" db="EMBL/GenBank/DDBJ databases">
        <title>Genomic Encyclopedia of Type Strains, Phase III (KMG-III): the genomes of soil and plant-associated and newly described type strains.</title>
        <authorList>
            <person name="Whitman W."/>
        </authorList>
    </citation>
    <scope>NUCLEOTIDE SEQUENCE [LARGE SCALE GENOMIC DNA]</scope>
    <source>
        <strain evidence="6 7">CECT 8488</strain>
    </source>
</reference>
<sequence length="522" mass="57971">MARAPLTGHRIRTARRDRSMTQVALAKAAGISPAYLNLIEHNRRSIGGTVLLRLAEALELPPAELTGSEENRVLSDLDELAGDPLFADSPLLLKDLTTVLGVAPGVASAMVTLYRAYRQAAEQNDQLSERLSHDPFLAHAAHSVVSRITSIRSFAEILRDYGDLETADRERFTGSMAEESERLSEVASEMFSFLNSREAARASASPSDEVDDLLYDQNNFFESLERAADQLRPRILSGDVIYLEDLIRYLEKKHSVAVKRVAPEEIAPLRYRWEPEGKMLYLSKGLPPASSRFEAARLVSRLDATEAVDAQISAARLTTDEAIHKAREALHSYFAGALILPYEEFRAAAEETRHDIELLQQQYAASWEQVCHRLTSLRRPGSEGIPFHLLRTDIAGNISKRFSASGLQMPRYGGACPRWAVHHALLTPEKLVTQLVETQDRANYLFIAKSETKASGGYREPSGVYSIMIGCDAAFAGRMVYADGMDVERARVAVPIGITCRQCSRDDCAQRVHARFDPEQGE</sequence>
<keyword evidence="3" id="KW-0238">DNA-binding</keyword>
<evidence type="ECO:0000256" key="1">
    <source>
        <dbReference type="ARBA" id="ARBA00007227"/>
    </source>
</evidence>
<dbReference type="EMBL" id="QRDW01000005">
    <property type="protein sequence ID" value="RED49911.1"/>
    <property type="molecule type" value="Genomic_DNA"/>
</dbReference>
<evidence type="ECO:0000313" key="6">
    <source>
        <dbReference type="EMBL" id="RED49911.1"/>
    </source>
</evidence>
<protein>
    <recommendedName>
        <fullName evidence="5">HTH cro/C1-type domain-containing protein</fullName>
    </recommendedName>
</protein>
<keyword evidence="2" id="KW-0805">Transcription regulation</keyword>
<accession>A0A3D9HKT7</accession>
<dbReference type="PANTHER" id="PTHR46797">
    <property type="entry name" value="HTH-TYPE TRANSCRIPTIONAL REGULATOR"/>
    <property type="match status" value="1"/>
</dbReference>
<dbReference type="CDD" id="cd00093">
    <property type="entry name" value="HTH_XRE"/>
    <property type="match status" value="1"/>
</dbReference>
<evidence type="ECO:0000256" key="2">
    <source>
        <dbReference type="ARBA" id="ARBA00023015"/>
    </source>
</evidence>
<dbReference type="InterPro" id="IPR010982">
    <property type="entry name" value="Lambda_DNA-bd_dom_sf"/>
</dbReference>
<dbReference type="SUPFAM" id="SSF47413">
    <property type="entry name" value="lambda repressor-like DNA-binding domains"/>
    <property type="match status" value="1"/>
</dbReference>
<dbReference type="Gene3D" id="1.10.260.40">
    <property type="entry name" value="lambda repressor-like DNA-binding domains"/>
    <property type="match status" value="1"/>
</dbReference>
<dbReference type="OrthoDB" id="1123084at2"/>
<dbReference type="PANTHER" id="PTHR46797:SF23">
    <property type="entry name" value="HTH-TYPE TRANSCRIPTIONAL REGULATOR SUTR"/>
    <property type="match status" value="1"/>
</dbReference>
<dbReference type="Pfam" id="PF01381">
    <property type="entry name" value="HTH_3"/>
    <property type="match status" value="1"/>
</dbReference>
<dbReference type="GO" id="GO:0003700">
    <property type="term" value="F:DNA-binding transcription factor activity"/>
    <property type="evidence" value="ECO:0007669"/>
    <property type="project" value="TreeGrafter"/>
</dbReference>
<dbReference type="InterPro" id="IPR001387">
    <property type="entry name" value="Cro/C1-type_HTH"/>
</dbReference>
<dbReference type="PIRSF" id="PIRSF019251">
    <property type="entry name" value="Rv0465c"/>
    <property type="match status" value="1"/>
</dbReference>
<proteinExistence type="inferred from homology"/>
<dbReference type="Proteomes" id="UP000256845">
    <property type="component" value="Unassembled WGS sequence"/>
</dbReference>
<keyword evidence="4" id="KW-0804">Transcription</keyword>
<dbReference type="InterPro" id="IPR050807">
    <property type="entry name" value="TransReg_Diox_bact_type"/>
</dbReference>
<dbReference type="InterPro" id="IPR010359">
    <property type="entry name" value="IrrE_HExxH"/>
</dbReference>
<dbReference type="RefSeq" id="WP_115937143.1">
    <property type="nucleotide sequence ID" value="NZ_QRDW01000005.1"/>
</dbReference>
<dbReference type="Pfam" id="PF06114">
    <property type="entry name" value="Peptidase_M78"/>
    <property type="match status" value="1"/>
</dbReference>
<dbReference type="InterPro" id="IPR026281">
    <property type="entry name" value="HTH_RamB"/>
</dbReference>
<evidence type="ECO:0000256" key="3">
    <source>
        <dbReference type="ARBA" id="ARBA00023125"/>
    </source>
</evidence>
<comment type="caution">
    <text evidence="6">The sequence shown here is derived from an EMBL/GenBank/DDBJ whole genome shotgun (WGS) entry which is preliminary data.</text>
</comment>
<dbReference type="InterPro" id="IPR018653">
    <property type="entry name" value="ScfR_C"/>
</dbReference>
<gene>
    <name evidence="6" type="ORF">DFP90_105284</name>
</gene>
<name>A0A3D9HKT7_9PROT</name>